<dbReference type="EMBL" id="JADGJD010002094">
    <property type="protein sequence ID" value="KAJ3035006.1"/>
    <property type="molecule type" value="Genomic_DNA"/>
</dbReference>
<evidence type="ECO:0000313" key="2">
    <source>
        <dbReference type="EMBL" id="KAJ3035006.1"/>
    </source>
</evidence>
<dbReference type="Proteomes" id="UP001212841">
    <property type="component" value="Unassembled WGS sequence"/>
</dbReference>
<accession>A0AAD5WWT1</accession>
<gene>
    <name evidence="2" type="ORF">HK097_004323</name>
</gene>
<sequence>MTESNSRLDNSNKQFIVIKTNFDLSSAFILNKTKNARPNVYLLTRQSNTRENRFNQISNGNSHHDQPSASRFDPAQHLKGKGAQGLSHDIQWERVSCLQKRAVSGEDLIVWKPMRSVEVNIIRRVENLESKMAETLDMGRETYLAPGMMGFMGAHDDFEARAGGQ</sequence>
<organism evidence="2 3">
    <name type="scientific">Rhizophlyctis rosea</name>
    <dbReference type="NCBI Taxonomy" id="64517"/>
    <lineage>
        <taxon>Eukaryota</taxon>
        <taxon>Fungi</taxon>
        <taxon>Fungi incertae sedis</taxon>
        <taxon>Chytridiomycota</taxon>
        <taxon>Chytridiomycota incertae sedis</taxon>
        <taxon>Chytridiomycetes</taxon>
        <taxon>Rhizophlyctidales</taxon>
        <taxon>Rhizophlyctidaceae</taxon>
        <taxon>Rhizophlyctis</taxon>
    </lineage>
</organism>
<feature type="region of interest" description="Disordered" evidence="1">
    <location>
        <begin position="54"/>
        <end position="85"/>
    </location>
</feature>
<name>A0AAD5WWT1_9FUNG</name>
<evidence type="ECO:0000256" key="1">
    <source>
        <dbReference type="SAM" id="MobiDB-lite"/>
    </source>
</evidence>
<comment type="caution">
    <text evidence="2">The sequence shown here is derived from an EMBL/GenBank/DDBJ whole genome shotgun (WGS) entry which is preliminary data.</text>
</comment>
<proteinExistence type="predicted"/>
<evidence type="ECO:0000313" key="3">
    <source>
        <dbReference type="Proteomes" id="UP001212841"/>
    </source>
</evidence>
<reference evidence="2" key="1">
    <citation type="submission" date="2020-05" db="EMBL/GenBank/DDBJ databases">
        <title>Phylogenomic resolution of chytrid fungi.</title>
        <authorList>
            <person name="Stajich J.E."/>
            <person name="Amses K."/>
            <person name="Simmons R."/>
            <person name="Seto K."/>
            <person name="Myers J."/>
            <person name="Bonds A."/>
            <person name="Quandt C.A."/>
            <person name="Barry K."/>
            <person name="Liu P."/>
            <person name="Grigoriev I."/>
            <person name="Longcore J.E."/>
            <person name="James T.Y."/>
        </authorList>
    </citation>
    <scope>NUCLEOTIDE SEQUENCE</scope>
    <source>
        <strain evidence="2">JEL0318</strain>
    </source>
</reference>
<dbReference type="AlphaFoldDB" id="A0AAD5WWT1"/>
<keyword evidence="3" id="KW-1185">Reference proteome</keyword>
<protein>
    <submittedName>
        <fullName evidence="2">Uncharacterized protein</fullName>
    </submittedName>
</protein>